<organism evidence="2 3">
    <name type="scientific">Geovibrio thiophilus</name>
    <dbReference type="NCBI Taxonomy" id="139438"/>
    <lineage>
        <taxon>Bacteria</taxon>
        <taxon>Pseudomonadati</taxon>
        <taxon>Deferribacterota</taxon>
        <taxon>Deferribacteres</taxon>
        <taxon>Deferribacterales</taxon>
        <taxon>Geovibrionaceae</taxon>
        <taxon>Geovibrio</taxon>
    </lineage>
</organism>
<feature type="transmembrane region" description="Helical" evidence="1">
    <location>
        <begin position="7"/>
        <end position="24"/>
    </location>
</feature>
<keyword evidence="1" id="KW-1133">Transmembrane helix</keyword>
<dbReference type="InterPro" id="IPR021320">
    <property type="entry name" value="DUF2905"/>
</dbReference>
<accession>A0A3R5XWH4</accession>
<dbReference type="PANTHER" id="PTHR36443">
    <property type="entry name" value="BSR5223 PROTEIN"/>
    <property type="match status" value="1"/>
</dbReference>
<dbReference type="OrthoDB" id="9811610at2"/>
<reference evidence="2 3" key="1">
    <citation type="submission" date="2019-01" db="EMBL/GenBank/DDBJ databases">
        <title>Geovibrio thiophilus DSM 11263, complete genome.</title>
        <authorList>
            <person name="Spring S."/>
            <person name="Bunk B."/>
            <person name="Sproer C."/>
        </authorList>
    </citation>
    <scope>NUCLEOTIDE SEQUENCE [LARGE SCALE GENOMIC DNA]</scope>
    <source>
        <strain evidence="2 3">DSM 11263</strain>
    </source>
</reference>
<dbReference type="Proteomes" id="UP000287502">
    <property type="component" value="Chromosome"/>
</dbReference>
<evidence type="ECO:0000313" key="3">
    <source>
        <dbReference type="Proteomes" id="UP000287502"/>
    </source>
</evidence>
<dbReference type="RefSeq" id="WP_128466132.1">
    <property type="nucleotide sequence ID" value="NZ_CP035108.1"/>
</dbReference>
<dbReference type="Pfam" id="PF11146">
    <property type="entry name" value="DUF2905"/>
    <property type="match status" value="1"/>
</dbReference>
<dbReference type="EMBL" id="CP035108">
    <property type="protein sequence ID" value="QAR32846.1"/>
    <property type="molecule type" value="Genomic_DNA"/>
</dbReference>
<dbReference type="PANTHER" id="PTHR36443:SF1">
    <property type="entry name" value="BSR5223 PROTEIN"/>
    <property type="match status" value="1"/>
</dbReference>
<proteinExistence type="predicted"/>
<evidence type="ECO:0000313" key="2">
    <source>
        <dbReference type="EMBL" id="QAR32846.1"/>
    </source>
</evidence>
<name>A0A3R5XWH4_9BACT</name>
<gene>
    <name evidence="2" type="ORF">EP073_05340</name>
</gene>
<evidence type="ECO:0000256" key="1">
    <source>
        <dbReference type="SAM" id="Phobius"/>
    </source>
</evidence>
<keyword evidence="1" id="KW-0472">Membrane</keyword>
<keyword evidence="1" id="KW-0812">Transmembrane</keyword>
<protein>
    <submittedName>
        <fullName evidence="2">DUF2905 domain-containing protein</fullName>
    </submittedName>
</protein>
<keyword evidence="3" id="KW-1185">Reference proteome</keyword>
<feature type="transmembrane region" description="Helical" evidence="1">
    <location>
        <begin position="44"/>
        <end position="68"/>
    </location>
</feature>
<sequence length="70" mass="7626">MGGMGKMLIIMGIVLVLAGVIFTAGERFGLGRLPGDIVFKGKNFSFHFPIVTSIIVSIVLTVVLNIFFRR</sequence>
<dbReference type="KEGG" id="gtl:EP073_05340"/>
<dbReference type="AlphaFoldDB" id="A0A3R5XWH4"/>